<name>A0AAV4WAG9_9ARAC</name>
<reference evidence="1 2" key="1">
    <citation type="submission" date="2021-06" db="EMBL/GenBank/DDBJ databases">
        <title>Caerostris darwini draft genome.</title>
        <authorList>
            <person name="Kono N."/>
            <person name="Arakawa K."/>
        </authorList>
    </citation>
    <scope>NUCLEOTIDE SEQUENCE [LARGE SCALE GENOMIC DNA]</scope>
</reference>
<dbReference type="Proteomes" id="UP001054837">
    <property type="component" value="Unassembled WGS sequence"/>
</dbReference>
<gene>
    <name evidence="1" type="ORF">CDAR_475231</name>
</gene>
<evidence type="ECO:0000313" key="1">
    <source>
        <dbReference type="EMBL" id="GIY78884.1"/>
    </source>
</evidence>
<accession>A0AAV4WAG9</accession>
<organism evidence="1 2">
    <name type="scientific">Caerostris darwini</name>
    <dbReference type="NCBI Taxonomy" id="1538125"/>
    <lineage>
        <taxon>Eukaryota</taxon>
        <taxon>Metazoa</taxon>
        <taxon>Ecdysozoa</taxon>
        <taxon>Arthropoda</taxon>
        <taxon>Chelicerata</taxon>
        <taxon>Arachnida</taxon>
        <taxon>Araneae</taxon>
        <taxon>Araneomorphae</taxon>
        <taxon>Entelegynae</taxon>
        <taxon>Araneoidea</taxon>
        <taxon>Araneidae</taxon>
        <taxon>Caerostris</taxon>
    </lineage>
</organism>
<comment type="caution">
    <text evidence="1">The sequence shown here is derived from an EMBL/GenBank/DDBJ whole genome shotgun (WGS) entry which is preliminary data.</text>
</comment>
<sequence>MYPNTCTSSSVDSSYSDFASQRHLTKEMVCLSIPSSKMLDDIVYMEHKMKWQHCRRLFPVSWGDKSLIKRLQPQKHVVFTALDIRPPRATDKVGYKKLRGKFYPR</sequence>
<evidence type="ECO:0000313" key="2">
    <source>
        <dbReference type="Proteomes" id="UP001054837"/>
    </source>
</evidence>
<proteinExistence type="predicted"/>
<dbReference type="AlphaFoldDB" id="A0AAV4WAG9"/>
<keyword evidence="2" id="KW-1185">Reference proteome</keyword>
<protein>
    <submittedName>
        <fullName evidence="1">Uncharacterized protein</fullName>
    </submittedName>
</protein>
<dbReference type="EMBL" id="BPLQ01014290">
    <property type="protein sequence ID" value="GIY78884.1"/>
    <property type="molecule type" value="Genomic_DNA"/>
</dbReference>